<sequence length="64" mass="7038">KIPAATMIIKAAPTAKQIPIFAIVESESMYKLEFNTNCADEGCGVVETIEPKHSITLNIKLELY</sequence>
<name>A0A9N9JDK4_9GLOM</name>
<protein>
    <submittedName>
        <fullName evidence="1">19630_t:CDS:1</fullName>
    </submittedName>
</protein>
<keyword evidence="2" id="KW-1185">Reference proteome</keyword>
<organism evidence="1 2">
    <name type="scientific">Cetraspora pellucida</name>
    <dbReference type="NCBI Taxonomy" id="1433469"/>
    <lineage>
        <taxon>Eukaryota</taxon>
        <taxon>Fungi</taxon>
        <taxon>Fungi incertae sedis</taxon>
        <taxon>Mucoromycota</taxon>
        <taxon>Glomeromycotina</taxon>
        <taxon>Glomeromycetes</taxon>
        <taxon>Diversisporales</taxon>
        <taxon>Gigasporaceae</taxon>
        <taxon>Cetraspora</taxon>
    </lineage>
</organism>
<dbReference type="AlphaFoldDB" id="A0A9N9JDK4"/>
<evidence type="ECO:0000313" key="2">
    <source>
        <dbReference type="Proteomes" id="UP000789759"/>
    </source>
</evidence>
<comment type="caution">
    <text evidence="1">The sequence shown here is derived from an EMBL/GenBank/DDBJ whole genome shotgun (WGS) entry which is preliminary data.</text>
</comment>
<proteinExistence type="predicted"/>
<dbReference type="Proteomes" id="UP000789759">
    <property type="component" value="Unassembled WGS sequence"/>
</dbReference>
<evidence type="ECO:0000313" key="1">
    <source>
        <dbReference type="EMBL" id="CAG8770944.1"/>
    </source>
</evidence>
<gene>
    <name evidence="1" type="ORF">CPELLU_LOCUS15874</name>
</gene>
<reference evidence="1" key="1">
    <citation type="submission" date="2021-06" db="EMBL/GenBank/DDBJ databases">
        <authorList>
            <person name="Kallberg Y."/>
            <person name="Tangrot J."/>
            <person name="Rosling A."/>
        </authorList>
    </citation>
    <scope>NUCLEOTIDE SEQUENCE</scope>
    <source>
        <strain evidence="1">FL966</strain>
    </source>
</reference>
<dbReference type="EMBL" id="CAJVQA010021856">
    <property type="protein sequence ID" value="CAG8770944.1"/>
    <property type="molecule type" value="Genomic_DNA"/>
</dbReference>
<accession>A0A9N9JDK4</accession>
<feature type="non-terminal residue" evidence="1">
    <location>
        <position position="64"/>
    </location>
</feature>